<reference evidence="3" key="1">
    <citation type="journal article" date="2019" name="Int. J. Syst. Evol. Microbiol.">
        <title>The Global Catalogue of Microorganisms (GCM) 10K type strain sequencing project: providing services to taxonomists for standard genome sequencing and annotation.</title>
        <authorList>
            <consortium name="The Broad Institute Genomics Platform"/>
            <consortium name="The Broad Institute Genome Sequencing Center for Infectious Disease"/>
            <person name="Wu L."/>
            <person name="Ma J."/>
        </authorList>
    </citation>
    <scope>NUCLEOTIDE SEQUENCE [LARGE SCALE GENOMIC DNA]</scope>
    <source>
        <strain evidence="3">CGMCC 4.7178</strain>
    </source>
</reference>
<evidence type="ECO:0000313" key="2">
    <source>
        <dbReference type="EMBL" id="GGO51997.1"/>
    </source>
</evidence>
<protein>
    <recommendedName>
        <fullName evidence="4">Flp family type IVb pilin</fullName>
    </recommendedName>
</protein>
<proteinExistence type="predicted"/>
<dbReference type="Proteomes" id="UP000631535">
    <property type="component" value="Unassembled WGS sequence"/>
</dbReference>
<dbReference type="RefSeq" id="WP_189038278.1">
    <property type="nucleotide sequence ID" value="NZ_BMMP01000011.1"/>
</dbReference>
<keyword evidence="1" id="KW-0472">Membrane</keyword>
<keyword evidence="3" id="KW-1185">Reference proteome</keyword>
<dbReference type="EMBL" id="BMMP01000011">
    <property type="protein sequence ID" value="GGO51997.1"/>
    <property type="molecule type" value="Genomic_DNA"/>
</dbReference>
<organism evidence="2 3">
    <name type="scientific">Streptomyces daqingensis</name>
    <dbReference type="NCBI Taxonomy" id="1472640"/>
    <lineage>
        <taxon>Bacteria</taxon>
        <taxon>Bacillati</taxon>
        <taxon>Actinomycetota</taxon>
        <taxon>Actinomycetes</taxon>
        <taxon>Kitasatosporales</taxon>
        <taxon>Streptomycetaceae</taxon>
        <taxon>Streptomyces</taxon>
    </lineage>
</organism>
<feature type="transmembrane region" description="Helical" evidence="1">
    <location>
        <begin position="21"/>
        <end position="44"/>
    </location>
</feature>
<gene>
    <name evidence="2" type="ORF">GCM10012287_35310</name>
</gene>
<comment type="caution">
    <text evidence="2">The sequence shown here is derived from an EMBL/GenBank/DDBJ whole genome shotgun (WGS) entry which is preliminary data.</text>
</comment>
<evidence type="ECO:0000313" key="3">
    <source>
        <dbReference type="Proteomes" id="UP000631535"/>
    </source>
</evidence>
<accession>A0ABQ2MKW5</accession>
<keyword evidence="1" id="KW-1133">Transmembrane helix</keyword>
<keyword evidence="1" id="KW-0812">Transmembrane</keyword>
<evidence type="ECO:0000256" key="1">
    <source>
        <dbReference type="SAM" id="Phobius"/>
    </source>
</evidence>
<evidence type="ECO:0008006" key="4">
    <source>
        <dbReference type="Google" id="ProtNLM"/>
    </source>
</evidence>
<sequence>MSKAMLRWRQRVAERTQGRESESGAGAIEYAGIVIIVAGIILAIRGLGLDTAISAGIATAVNNILGGGG</sequence>
<name>A0ABQ2MKW5_9ACTN</name>